<evidence type="ECO:0000259" key="10">
    <source>
        <dbReference type="Pfam" id="PF01207"/>
    </source>
</evidence>
<evidence type="ECO:0000256" key="2">
    <source>
        <dbReference type="ARBA" id="ARBA00022630"/>
    </source>
</evidence>
<evidence type="ECO:0000256" key="5">
    <source>
        <dbReference type="ARBA" id="ARBA00022857"/>
    </source>
</evidence>
<feature type="binding site" evidence="9">
    <location>
        <begin position="227"/>
        <end position="228"/>
    </location>
    <ligand>
        <name>FMN</name>
        <dbReference type="ChEBI" id="CHEBI:58210"/>
    </ligand>
</feature>
<dbReference type="PANTHER" id="PTHR45846">
    <property type="entry name" value="TRNA-DIHYDROURIDINE(47) SYNTHASE [NAD(P)(+)]-LIKE"/>
    <property type="match status" value="1"/>
</dbReference>
<dbReference type="Proteomes" id="UP000769156">
    <property type="component" value="Unassembled WGS sequence"/>
</dbReference>
<dbReference type="PANTHER" id="PTHR45846:SF1">
    <property type="entry name" value="TRNA-DIHYDROURIDINE(47) SYNTHASE [NAD(P)(+)]-LIKE"/>
    <property type="match status" value="1"/>
</dbReference>
<keyword evidence="4 7" id="KW-0819">tRNA processing</keyword>
<dbReference type="EC" id="1.3.1.-" evidence="7"/>
<dbReference type="InterPro" id="IPR018517">
    <property type="entry name" value="tRNA_hU_synthase_CS"/>
</dbReference>
<dbReference type="GO" id="GO:0017150">
    <property type="term" value="F:tRNA dihydrouridine synthase activity"/>
    <property type="evidence" value="ECO:0007669"/>
    <property type="project" value="InterPro"/>
</dbReference>
<dbReference type="AlphaFoldDB" id="A0A921I2X0"/>
<reference evidence="11" key="2">
    <citation type="submission" date="2021-09" db="EMBL/GenBank/DDBJ databases">
        <authorList>
            <person name="Gilroy R."/>
        </authorList>
    </citation>
    <scope>NUCLEOTIDE SEQUENCE</scope>
    <source>
        <strain evidence="11">ChiSjej5B23-16112</strain>
    </source>
</reference>
<dbReference type="SUPFAM" id="SSF51395">
    <property type="entry name" value="FMN-linked oxidoreductases"/>
    <property type="match status" value="1"/>
</dbReference>
<dbReference type="InterPro" id="IPR001269">
    <property type="entry name" value="DUS_fam"/>
</dbReference>
<reference evidence="11" key="1">
    <citation type="journal article" date="2021" name="PeerJ">
        <title>Extensive microbial diversity within the chicken gut microbiome revealed by metagenomics and culture.</title>
        <authorList>
            <person name="Gilroy R."/>
            <person name="Ravi A."/>
            <person name="Getino M."/>
            <person name="Pursley I."/>
            <person name="Horton D.L."/>
            <person name="Alikhan N.F."/>
            <person name="Baker D."/>
            <person name="Gharbi K."/>
            <person name="Hall N."/>
            <person name="Watson M."/>
            <person name="Adriaenssens E.M."/>
            <person name="Foster-Nyarko E."/>
            <person name="Jarju S."/>
            <person name="Secka A."/>
            <person name="Antonio M."/>
            <person name="Oren A."/>
            <person name="Chaudhuri R.R."/>
            <person name="La Ragione R."/>
            <person name="Hildebrand F."/>
            <person name="Pallen M.J."/>
        </authorList>
    </citation>
    <scope>NUCLEOTIDE SEQUENCE</scope>
    <source>
        <strain evidence="11">ChiSjej5B23-16112</strain>
    </source>
</reference>
<dbReference type="InterPro" id="IPR013785">
    <property type="entry name" value="Aldolase_TIM"/>
</dbReference>
<proteinExistence type="inferred from homology"/>
<dbReference type="InterPro" id="IPR035587">
    <property type="entry name" value="DUS-like_FMN-bd"/>
</dbReference>
<dbReference type="EMBL" id="DYVY01000184">
    <property type="protein sequence ID" value="HJF95298.1"/>
    <property type="molecule type" value="Genomic_DNA"/>
</dbReference>
<organism evidence="11 12">
    <name type="scientific">Lachnoclostridium phocaeense</name>
    <dbReference type="NCBI Taxonomy" id="1871021"/>
    <lineage>
        <taxon>Bacteria</taxon>
        <taxon>Bacillati</taxon>
        <taxon>Bacillota</taxon>
        <taxon>Clostridia</taxon>
        <taxon>Lachnospirales</taxon>
        <taxon>Lachnospiraceae</taxon>
    </lineage>
</organism>
<dbReference type="GO" id="GO:0050660">
    <property type="term" value="F:flavin adenine dinucleotide binding"/>
    <property type="evidence" value="ECO:0007669"/>
    <property type="project" value="InterPro"/>
</dbReference>
<comment type="similarity">
    <text evidence="7">Belongs to the dus family.</text>
</comment>
<protein>
    <recommendedName>
        <fullName evidence="7">tRNA-dihydrouridine synthase</fullName>
        <ecNumber evidence="7">1.3.1.-</ecNumber>
    </recommendedName>
</protein>
<evidence type="ECO:0000256" key="8">
    <source>
        <dbReference type="PIRSR" id="PIRSR006621-1"/>
    </source>
</evidence>
<keyword evidence="9" id="KW-0547">Nucleotide-binding</keyword>
<evidence type="ECO:0000256" key="7">
    <source>
        <dbReference type="PIRNR" id="PIRNR006621"/>
    </source>
</evidence>
<evidence type="ECO:0000313" key="11">
    <source>
        <dbReference type="EMBL" id="HJF95298.1"/>
    </source>
</evidence>
<dbReference type="Gene3D" id="3.20.20.70">
    <property type="entry name" value="Aldolase class I"/>
    <property type="match status" value="1"/>
</dbReference>
<comment type="caution">
    <text evidence="11">The sequence shown here is derived from an EMBL/GenBank/DDBJ whole genome shotgun (WGS) entry which is preliminary data.</text>
</comment>
<feature type="binding site" evidence="9">
    <location>
        <position position="142"/>
    </location>
    <ligand>
        <name>FMN</name>
        <dbReference type="ChEBI" id="CHEBI:58210"/>
    </ligand>
</feature>
<evidence type="ECO:0000256" key="1">
    <source>
        <dbReference type="ARBA" id="ARBA00001917"/>
    </source>
</evidence>
<name>A0A921I2X0_9FIRM</name>
<dbReference type="PROSITE" id="PS01136">
    <property type="entry name" value="UPF0034"/>
    <property type="match status" value="1"/>
</dbReference>
<feature type="active site" description="Proton donor" evidence="8">
    <location>
        <position position="94"/>
    </location>
</feature>
<keyword evidence="6 7" id="KW-0560">Oxidoreductase</keyword>
<dbReference type="Pfam" id="PF01207">
    <property type="entry name" value="Dus"/>
    <property type="match status" value="1"/>
</dbReference>
<evidence type="ECO:0000313" key="12">
    <source>
        <dbReference type="Proteomes" id="UP000769156"/>
    </source>
</evidence>
<feature type="binding site" evidence="9">
    <location>
        <position position="171"/>
    </location>
    <ligand>
        <name>FMN</name>
        <dbReference type="ChEBI" id="CHEBI:58210"/>
    </ligand>
</feature>
<comment type="function">
    <text evidence="7">Catalyzes the synthesis of 5,6-dihydrouridine (D), a modified base found in the D-loop of most tRNAs, via the reduction of the C5-C6 double bond in target uridines.</text>
</comment>
<dbReference type="CDD" id="cd02801">
    <property type="entry name" value="DUS_like_FMN"/>
    <property type="match status" value="1"/>
</dbReference>
<dbReference type="GO" id="GO:0003723">
    <property type="term" value="F:RNA binding"/>
    <property type="evidence" value="ECO:0007669"/>
    <property type="project" value="TreeGrafter"/>
</dbReference>
<keyword evidence="3 7" id="KW-0288">FMN</keyword>
<evidence type="ECO:0000256" key="9">
    <source>
        <dbReference type="PIRSR" id="PIRSR006621-2"/>
    </source>
</evidence>
<keyword evidence="2 7" id="KW-0285">Flavoprotein</keyword>
<accession>A0A921I2X0</accession>
<dbReference type="PIRSF" id="PIRSF006621">
    <property type="entry name" value="Dus"/>
    <property type="match status" value="1"/>
</dbReference>
<evidence type="ECO:0000256" key="4">
    <source>
        <dbReference type="ARBA" id="ARBA00022694"/>
    </source>
</evidence>
<comment type="cofactor">
    <cofactor evidence="1 7 9">
        <name>FMN</name>
        <dbReference type="ChEBI" id="CHEBI:58210"/>
    </cofactor>
</comment>
<keyword evidence="5" id="KW-0521">NADP</keyword>
<gene>
    <name evidence="11" type="ORF">K8V82_11015</name>
</gene>
<sequence length="327" mass="37120">MEYYFAPMEGITGYIHRNVHHSLFPGISKYFTAFIAPGQKGKFSAREKNDILPAHNQDMYTVPQLLTNNAQDFITTAAKLGEMGYREINLNLGCPSRTVVTKYRGSGFLAKPAALDQFFEEVFAACREGGESSLQGMGISVKTRLGVEEPEEFFRLLDIYNKYSLKELIIHPRTQQDFYSGPVHMDLFAYGAENSRCPVCYNGDIRTGEDMRALTSAFPDLDRVMIGRGLLVNPALHQMLQGAEMPDKTVLRKFHDQIYAWYKEEMPGAKPVLFKMKELWAYMGQLFEGAEKPLKKIRKAEKLAAYEEAAAWLFDSCEVKDGEYHAL</sequence>
<feature type="binding site" evidence="9">
    <location>
        <position position="64"/>
    </location>
    <ligand>
        <name>FMN</name>
        <dbReference type="ChEBI" id="CHEBI:58210"/>
    </ligand>
</feature>
<evidence type="ECO:0000256" key="3">
    <source>
        <dbReference type="ARBA" id="ARBA00022643"/>
    </source>
</evidence>
<evidence type="ECO:0000256" key="6">
    <source>
        <dbReference type="ARBA" id="ARBA00023002"/>
    </source>
</evidence>
<feature type="domain" description="DUS-like FMN-binding" evidence="10">
    <location>
        <begin position="6"/>
        <end position="260"/>
    </location>
</feature>